<proteinExistence type="predicted"/>
<protein>
    <recommendedName>
        <fullName evidence="3">Peptidase C39 domain-containing protein</fullName>
    </recommendedName>
</protein>
<evidence type="ECO:0008006" key="3">
    <source>
        <dbReference type="Google" id="ProtNLM"/>
    </source>
</evidence>
<gene>
    <name evidence="1" type="ORF">KSB_82800</name>
</gene>
<evidence type="ECO:0000313" key="2">
    <source>
        <dbReference type="Proteomes" id="UP000654345"/>
    </source>
</evidence>
<dbReference type="EMBL" id="BNJG01000003">
    <property type="protein sequence ID" value="GHO59805.1"/>
    <property type="molecule type" value="Genomic_DNA"/>
</dbReference>
<keyword evidence="2" id="KW-1185">Reference proteome</keyword>
<organism evidence="1 2">
    <name type="scientific">Ktedonobacter robiniae</name>
    <dbReference type="NCBI Taxonomy" id="2778365"/>
    <lineage>
        <taxon>Bacteria</taxon>
        <taxon>Bacillati</taxon>
        <taxon>Chloroflexota</taxon>
        <taxon>Ktedonobacteria</taxon>
        <taxon>Ktedonobacterales</taxon>
        <taxon>Ktedonobacteraceae</taxon>
        <taxon>Ktedonobacter</taxon>
    </lineage>
</organism>
<dbReference type="RefSeq" id="WP_201375955.1">
    <property type="nucleotide sequence ID" value="NZ_BNJG01000003.1"/>
</dbReference>
<sequence length="237" mass="26620">MGWTCQVEYGGTEEVALGRLRAAAQHAPVLIGPLNMGYLTYNPTAPSLDGVDHFIVVLSVEEDRVVVHDPKGFPCTILPFEDLLKAWRAERNAYRTEPYTQRSAFRPVQPTSRQQMIERIVPDIGAKLRQERWESGMYGGVTALRMLAHTLRSQAPTHLANHLLYYALPLAVRHKVDAQAFLREGHLSEAADLLEQQARLLGQAQYAGVQHIWSSVATLIEQVATIEERLISVSRSW</sequence>
<evidence type="ECO:0000313" key="1">
    <source>
        <dbReference type="EMBL" id="GHO59805.1"/>
    </source>
</evidence>
<accession>A0ABQ3V4I7</accession>
<comment type="caution">
    <text evidence="1">The sequence shown here is derived from an EMBL/GenBank/DDBJ whole genome shotgun (WGS) entry which is preliminary data.</text>
</comment>
<dbReference type="Proteomes" id="UP000654345">
    <property type="component" value="Unassembled WGS sequence"/>
</dbReference>
<reference evidence="1 2" key="1">
    <citation type="journal article" date="2021" name="Int. J. Syst. Evol. Microbiol.">
        <title>Reticulibacter mediterranei gen. nov., sp. nov., within the new family Reticulibacteraceae fam. nov., and Ktedonospora formicarum gen. nov., sp. nov., Ktedonobacter robiniae sp. nov., Dictyobacter formicarum sp. nov. and Dictyobacter arantiisoli sp. nov., belonging to the class Ktedonobacteria.</title>
        <authorList>
            <person name="Yabe S."/>
            <person name="Zheng Y."/>
            <person name="Wang C.M."/>
            <person name="Sakai Y."/>
            <person name="Abe K."/>
            <person name="Yokota A."/>
            <person name="Donadio S."/>
            <person name="Cavaletti L."/>
            <person name="Monciardini P."/>
        </authorList>
    </citation>
    <scope>NUCLEOTIDE SEQUENCE [LARGE SCALE GENOMIC DNA]</scope>
    <source>
        <strain evidence="1 2">SOSP1-30</strain>
    </source>
</reference>
<name>A0ABQ3V4I7_9CHLR</name>